<dbReference type="PANTHER" id="PTHR46383:SF1">
    <property type="entry name" value="ASPARTATE AMINOTRANSFERASE"/>
    <property type="match status" value="1"/>
</dbReference>
<protein>
    <recommendedName>
        <fullName evidence="6">Aminotransferase</fullName>
        <ecNumber evidence="6">2.6.1.-</ecNumber>
    </recommendedName>
</protein>
<dbReference type="CDD" id="cd00609">
    <property type="entry name" value="AAT_like"/>
    <property type="match status" value="1"/>
</dbReference>
<dbReference type="EMBL" id="PDCG01000004">
    <property type="protein sequence ID" value="RBP97650.1"/>
    <property type="molecule type" value="Genomic_DNA"/>
</dbReference>
<dbReference type="InterPro" id="IPR004839">
    <property type="entry name" value="Aminotransferase_I/II_large"/>
</dbReference>
<dbReference type="InterPro" id="IPR004838">
    <property type="entry name" value="NHTrfase_class1_PyrdxlP-BS"/>
</dbReference>
<keyword evidence="5" id="KW-0663">Pyridoxal phosphate</keyword>
<dbReference type="InterPro" id="IPR050596">
    <property type="entry name" value="AspAT/PAT-like"/>
</dbReference>
<comment type="caution">
    <text evidence="8">The sequence shown here is derived from an EMBL/GenBank/DDBJ whole genome shotgun (WGS) entry which is preliminary data.</text>
</comment>
<feature type="domain" description="Aminotransferase class I/classII large" evidence="7">
    <location>
        <begin position="35"/>
        <end position="396"/>
    </location>
</feature>
<dbReference type="InterPro" id="IPR015421">
    <property type="entry name" value="PyrdxlP-dep_Trfase_major"/>
</dbReference>
<dbReference type="InterPro" id="IPR015422">
    <property type="entry name" value="PyrdxlP-dep_Trfase_small"/>
</dbReference>
<dbReference type="Pfam" id="PF00155">
    <property type="entry name" value="Aminotran_1_2"/>
    <property type="match status" value="1"/>
</dbReference>
<proteinExistence type="inferred from homology"/>
<gene>
    <name evidence="8" type="ORF">CRD60_05265</name>
</gene>
<dbReference type="Gene3D" id="3.40.640.10">
    <property type="entry name" value="Type I PLP-dependent aspartate aminotransferase-like (Major domain)"/>
    <property type="match status" value="1"/>
</dbReference>
<evidence type="ECO:0000256" key="1">
    <source>
        <dbReference type="ARBA" id="ARBA00001933"/>
    </source>
</evidence>
<name>A0A366K7C9_9BIFI</name>
<sequence>MADWQVFSDRINRVAPSATLAVDARAKALKAAGVDVIGFGVGQPNFPTPDYIVDAADAACRDETNYGYTATSGLPELRQAIADKTKRDSGYEVDADQVLVTNGGKQAVYEAFQILLNPGDEVIIPAPYWTSYPEMVRLAGGKPVTVLSTADQGFEPDLQALEAARSERTKAIIITSPSNPTGCIWSRETIRAIGQWALDHHIWVLSDEIYEHLHYGQAQTSYLGLELPELRDQLIVLNGVAKTYAMTGWRVGWMLAPKPVIQAAAKLQGQLTGNVSNISQRAAIAALTGSLDAVERMREAFDRRRQLITEAMNQIPGIYCPVPTGAFYAFPKVEGLLGRPLGPRGSQATSSQDLASLLLDQARIAVVPGEAFGAPGYLRFSYALSDEDLLEGMRRLREWVG</sequence>
<dbReference type="GO" id="GO:0008483">
    <property type="term" value="F:transaminase activity"/>
    <property type="evidence" value="ECO:0007669"/>
    <property type="project" value="UniProtKB-KW"/>
</dbReference>
<dbReference type="OrthoDB" id="9763453at2"/>
<organism evidence="8 9">
    <name type="scientific">Bifidobacterium aemilianum</name>
    <dbReference type="NCBI Taxonomy" id="2493120"/>
    <lineage>
        <taxon>Bacteria</taxon>
        <taxon>Bacillati</taxon>
        <taxon>Actinomycetota</taxon>
        <taxon>Actinomycetes</taxon>
        <taxon>Bifidobacteriales</taxon>
        <taxon>Bifidobacteriaceae</taxon>
        <taxon>Bifidobacterium</taxon>
    </lineage>
</organism>
<dbReference type="FunFam" id="3.40.640.10:FF:000033">
    <property type="entry name" value="Aspartate aminotransferase"/>
    <property type="match status" value="1"/>
</dbReference>
<dbReference type="Proteomes" id="UP000252530">
    <property type="component" value="Unassembled WGS sequence"/>
</dbReference>
<reference evidence="8 9" key="1">
    <citation type="submission" date="2017-10" db="EMBL/GenBank/DDBJ databases">
        <title>Bifidobacterium xylocopum sp. nov. and Bifidobacterium aemilianum sp. nov., from the carpenter bee (Xylocopa violacea) digestive tract.</title>
        <authorList>
            <person name="Alberoni D."/>
            <person name="Baffoni L."/>
            <person name="Di Gioia D."/>
            <person name="Gaggia F."/>
            <person name="Biavati B."/>
        </authorList>
    </citation>
    <scope>NUCLEOTIDE SEQUENCE [LARGE SCALE GENOMIC DNA]</scope>
    <source>
        <strain evidence="8 9">XV10</strain>
    </source>
</reference>
<evidence type="ECO:0000256" key="4">
    <source>
        <dbReference type="ARBA" id="ARBA00022679"/>
    </source>
</evidence>
<dbReference type="EC" id="2.6.1.-" evidence="6"/>
<dbReference type="InterPro" id="IPR015424">
    <property type="entry name" value="PyrdxlP-dep_Trfase"/>
</dbReference>
<evidence type="ECO:0000313" key="8">
    <source>
        <dbReference type="EMBL" id="RBP97650.1"/>
    </source>
</evidence>
<evidence type="ECO:0000256" key="5">
    <source>
        <dbReference type="ARBA" id="ARBA00022898"/>
    </source>
</evidence>
<evidence type="ECO:0000256" key="3">
    <source>
        <dbReference type="ARBA" id="ARBA00022576"/>
    </source>
</evidence>
<dbReference type="SUPFAM" id="SSF53383">
    <property type="entry name" value="PLP-dependent transferases"/>
    <property type="match status" value="1"/>
</dbReference>
<evidence type="ECO:0000313" key="9">
    <source>
        <dbReference type="Proteomes" id="UP000252530"/>
    </source>
</evidence>
<dbReference type="Gene3D" id="3.90.1150.10">
    <property type="entry name" value="Aspartate Aminotransferase, domain 1"/>
    <property type="match status" value="1"/>
</dbReference>
<dbReference type="RefSeq" id="WP_113860254.1">
    <property type="nucleotide sequence ID" value="NZ_PDCG01000004.1"/>
</dbReference>
<evidence type="ECO:0000256" key="6">
    <source>
        <dbReference type="RuleBase" id="RU000481"/>
    </source>
</evidence>
<comment type="cofactor">
    <cofactor evidence="1 6">
        <name>pyridoxal 5'-phosphate</name>
        <dbReference type="ChEBI" id="CHEBI:597326"/>
    </cofactor>
</comment>
<keyword evidence="3 6" id="KW-0032">Aminotransferase</keyword>
<dbReference type="GO" id="GO:0030170">
    <property type="term" value="F:pyridoxal phosphate binding"/>
    <property type="evidence" value="ECO:0007669"/>
    <property type="project" value="InterPro"/>
</dbReference>
<comment type="similarity">
    <text evidence="2 6">Belongs to the class-I pyridoxal-phosphate-dependent aminotransferase family.</text>
</comment>
<keyword evidence="4 6" id="KW-0808">Transferase</keyword>
<evidence type="ECO:0000259" key="7">
    <source>
        <dbReference type="Pfam" id="PF00155"/>
    </source>
</evidence>
<evidence type="ECO:0000256" key="2">
    <source>
        <dbReference type="ARBA" id="ARBA00007441"/>
    </source>
</evidence>
<dbReference type="GO" id="GO:0006520">
    <property type="term" value="P:amino acid metabolic process"/>
    <property type="evidence" value="ECO:0007669"/>
    <property type="project" value="InterPro"/>
</dbReference>
<keyword evidence="9" id="KW-1185">Reference proteome</keyword>
<dbReference type="PANTHER" id="PTHR46383">
    <property type="entry name" value="ASPARTATE AMINOTRANSFERASE"/>
    <property type="match status" value="1"/>
</dbReference>
<accession>A0A366K7C9</accession>
<dbReference type="AlphaFoldDB" id="A0A366K7C9"/>
<dbReference type="PROSITE" id="PS00105">
    <property type="entry name" value="AA_TRANSFER_CLASS_1"/>
    <property type="match status" value="1"/>
</dbReference>